<proteinExistence type="predicted"/>
<dbReference type="Proteomes" id="UP000076532">
    <property type="component" value="Unassembled WGS sequence"/>
</dbReference>
<evidence type="ECO:0000313" key="3">
    <source>
        <dbReference type="Proteomes" id="UP000076532"/>
    </source>
</evidence>
<accession>A0A167XCG1</accession>
<gene>
    <name evidence="2" type="ORF">FIBSPDRAFT_742861</name>
    <name evidence="1" type="ORF">FIBSPDRAFT_763432</name>
</gene>
<feature type="non-terminal residue" evidence="1">
    <location>
        <position position="169"/>
    </location>
</feature>
<evidence type="ECO:0000313" key="1">
    <source>
        <dbReference type="EMBL" id="KZP07067.1"/>
    </source>
</evidence>
<name>A0A167XCG1_9AGAM</name>
<dbReference type="EMBL" id="KV417558">
    <property type="protein sequence ID" value="KZP20027.1"/>
    <property type="molecule type" value="Genomic_DNA"/>
</dbReference>
<reference evidence="1 3" key="1">
    <citation type="journal article" date="2016" name="Mol. Biol. Evol.">
        <title>Comparative Genomics of Early-Diverging Mushroom-Forming Fungi Provides Insights into the Origins of Lignocellulose Decay Capabilities.</title>
        <authorList>
            <person name="Nagy L.G."/>
            <person name="Riley R."/>
            <person name="Tritt A."/>
            <person name="Adam C."/>
            <person name="Daum C."/>
            <person name="Floudas D."/>
            <person name="Sun H."/>
            <person name="Yadav J.S."/>
            <person name="Pangilinan J."/>
            <person name="Larsson K.H."/>
            <person name="Matsuura K."/>
            <person name="Barry K."/>
            <person name="Labutti K."/>
            <person name="Kuo R."/>
            <person name="Ohm R.A."/>
            <person name="Bhattacharya S.S."/>
            <person name="Shirouzu T."/>
            <person name="Yoshinaga Y."/>
            <person name="Martin F.M."/>
            <person name="Grigoriev I.V."/>
            <person name="Hibbett D.S."/>
        </authorList>
    </citation>
    <scope>NUCLEOTIDE SEQUENCE [LARGE SCALE GENOMIC DNA]</scope>
    <source>
        <strain evidence="1 3">CBS 109695</strain>
    </source>
</reference>
<dbReference type="EMBL" id="KV417763">
    <property type="protein sequence ID" value="KZP07067.1"/>
    <property type="molecule type" value="Genomic_DNA"/>
</dbReference>
<evidence type="ECO:0000313" key="2">
    <source>
        <dbReference type="EMBL" id="KZP20027.1"/>
    </source>
</evidence>
<dbReference type="OrthoDB" id="2802106at2759"/>
<protein>
    <submittedName>
        <fullName evidence="1">Uncharacterized protein</fullName>
    </submittedName>
</protein>
<organism evidence="1 3">
    <name type="scientific">Athelia psychrophila</name>
    <dbReference type="NCBI Taxonomy" id="1759441"/>
    <lineage>
        <taxon>Eukaryota</taxon>
        <taxon>Fungi</taxon>
        <taxon>Dikarya</taxon>
        <taxon>Basidiomycota</taxon>
        <taxon>Agaricomycotina</taxon>
        <taxon>Agaricomycetes</taxon>
        <taxon>Agaricomycetidae</taxon>
        <taxon>Atheliales</taxon>
        <taxon>Atheliaceae</taxon>
        <taxon>Athelia</taxon>
    </lineage>
</organism>
<sequence length="169" mass="19693">FMHTDILFNSPRLRFSREQKLAILGWGKALGASNVPSLYAIERFQKQAREALDNPTEKVVSAAGHVFYINNPVKLIAKDFANIDLCRQMRSYPEFTENAVNEAWQADKWLYNVPDTVLKLMVRNEDGKDFYIFELTLCYDQQWFIPERFFDMKGARWAVGRLAKESQVC</sequence>
<dbReference type="AlphaFoldDB" id="A0A167XCG1"/>
<keyword evidence="3" id="KW-1185">Reference proteome</keyword>